<dbReference type="NCBIfam" id="TIGR02490">
    <property type="entry name" value="flgF"/>
    <property type="match status" value="1"/>
</dbReference>
<keyword evidence="11" id="KW-1185">Reference proteome</keyword>
<dbReference type="AlphaFoldDB" id="A0A1H9L9E6"/>
<keyword evidence="3 6" id="KW-0975">Bacterial flagellum</keyword>
<dbReference type="PANTHER" id="PTHR30435:SF18">
    <property type="entry name" value="FLAGELLAR BASAL-BODY ROD PROTEIN FLGF"/>
    <property type="match status" value="1"/>
</dbReference>
<keyword evidence="10" id="KW-0966">Cell projection</keyword>
<dbReference type="Pfam" id="PF22692">
    <property type="entry name" value="LlgE_F_G_D1"/>
    <property type="match status" value="1"/>
</dbReference>
<evidence type="ECO:0000313" key="11">
    <source>
        <dbReference type="Proteomes" id="UP000198749"/>
    </source>
</evidence>
<dbReference type="InterPro" id="IPR053967">
    <property type="entry name" value="LlgE_F_G-like_D1"/>
</dbReference>
<dbReference type="InterPro" id="IPR012836">
    <property type="entry name" value="FlgF"/>
</dbReference>
<dbReference type="InterPro" id="IPR037925">
    <property type="entry name" value="FlgE/F/G-like"/>
</dbReference>
<evidence type="ECO:0000256" key="2">
    <source>
        <dbReference type="ARBA" id="ARBA00009677"/>
    </source>
</evidence>
<sequence>MDKVLYLAMSGARENMRSQQAHANNLANATTTGFKADFAQARAMQVEGDGFASRVYAMAERPGTDMSSGTMMQTGRSMDVAIDGEGWMAVIDANGNEAYTRQGELQVNQFNQLVTRSGDRVMGNGGIPITLPPFEKLDIGGDGTITIKPAGEAATELAILDRIKLVKAEPGQLFKGVDGMMHSGNNQPLLPANDVKVRAGFLESSNVNSISELTSVIDLARQFEMHVKMMKTAEENSSAAARILSLQ</sequence>
<dbReference type="InterPro" id="IPR010930">
    <property type="entry name" value="Flg_bb/hook_C_dom"/>
</dbReference>
<feature type="domain" description="Flagellar basal body rod protein N-terminal" evidence="7">
    <location>
        <begin position="5"/>
        <end position="35"/>
    </location>
</feature>
<dbReference type="GO" id="GO:0071978">
    <property type="term" value="P:bacterial-type flagellum-dependent swarming motility"/>
    <property type="evidence" value="ECO:0007669"/>
    <property type="project" value="TreeGrafter"/>
</dbReference>
<dbReference type="EMBL" id="FOGB01000016">
    <property type="protein sequence ID" value="SER08131.1"/>
    <property type="molecule type" value="Genomic_DNA"/>
</dbReference>
<dbReference type="Proteomes" id="UP000198749">
    <property type="component" value="Unassembled WGS sequence"/>
</dbReference>
<keyword evidence="10" id="KW-0282">Flagellum</keyword>
<dbReference type="OrthoDB" id="9804559at2"/>
<dbReference type="STRING" id="355243.SAMN03080615_03858"/>
<dbReference type="InterPro" id="IPR001444">
    <property type="entry name" value="Flag_bb_rod_N"/>
</dbReference>
<feature type="domain" description="Flagellar hook protein FlgE/F/G-like D1" evidence="9">
    <location>
        <begin position="81"/>
        <end position="146"/>
    </location>
</feature>
<feature type="domain" description="Flagellar basal-body/hook protein C-terminal" evidence="8">
    <location>
        <begin position="199"/>
        <end position="242"/>
    </location>
</feature>
<evidence type="ECO:0000259" key="9">
    <source>
        <dbReference type="Pfam" id="PF22692"/>
    </source>
</evidence>
<reference evidence="11" key="1">
    <citation type="submission" date="2016-10" db="EMBL/GenBank/DDBJ databases">
        <authorList>
            <person name="Varghese N."/>
            <person name="Submissions S."/>
        </authorList>
    </citation>
    <scope>NUCLEOTIDE SEQUENCE [LARGE SCALE GENOMIC DNA]</scope>
    <source>
        <strain evidence="11">DSM 18887</strain>
    </source>
</reference>
<proteinExistence type="inferred from homology"/>
<keyword evidence="10" id="KW-0969">Cilium</keyword>
<comment type="subcellular location">
    <subcellularLocation>
        <location evidence="1 6">Bacterial flagellum basal body</location>
    </subcellularLocation>
</comment>
<evidence type="ECO:0000256" key="3">
    <source>
        <dbReference type="ARBA" id="ARBA00023143"/>
    </source>
</evidence>
<dbReference type="Pfam" id="PF00460">
    <property type="entry name" value="Flg_bb_rod"/>
    <property type="match status" value="1"/>
</dbReference>
<dbReference type="NCBIfam" id="NF009280">
    <property type="entry name" value="PRK12640.1"/>
    <property type="match status" value="1"/>
</dbReference>
<evidence type="ECO:0000256" key="6">
    <source>
        <dbReference type="RuleBase" id="RU362116"/>
    </source>
</evidence>
<evidence type="ECO:0000256" key="5">
    <source>
        <dbReference type="ARBA" id="ARBA00040228"/>
    </source>
</evidence>
<dbReference type="PANTHER" id="PTHR30435">
    <property type="entry name" value="FLAGELLAR PROTEIN"/>
    <property type="match status" value="1"/>
</dbReference>
<comment type="subunit">
    <text evidence="4 6">The basal body constitutes a major portion of the flagellar organelle and consists of five rings (E,L,P,S, and M) mounted on a central rod. The rod consists of about 26 subunits of FlgG in the distal portion, and FlgB, FlgC and FlgF are thought to build up the proximal portion of the rod with about 6 subunits each.</text>
</comment>
<dbReference type="InterPro" id="IPR020013">
    <property type="entry name" value="Flagellar_FlgE/F/G"/>
</dbReference>
<evidence type="ECO:0000313" key="10">
    <source>
        <dbReference type="EMBL" id="SER08131.1"/>
    </source>
</evidence>
<evidence type="ECO:0000256" key="1">
    <source>
        <dbReference type="ARBA" id="ARBA00004117"/>
    </source>
</evidence>
<gene>
    <name evidence="10" type="ORF">SAMN03080615_03858</name>
</gene>
<dbReference type="Pfam" id="PF06429">
    <property type="entry name" value="Flg_bbr_C"/>
    <property type="match status" value="1"/>
</dbReference>
<organism evidence="10 11">
    <name type="scientific">Amphritea atlantica</name>
    <dbReference type="NCBI Taxonomy" id="355243"/>
    <lineage>
        <taxon>Bacteria</taxon>
        <taxon>Pseudomonadati</taxon>
        <taxon>Pseudomonadota</taxon>
        <taxon>Gammaproteobacteria</taxon>
        <taxon>Oceanospirillales</taxon>
        <taxon>Oceanospirillaceae</taxon>
        <taxon>Amphritea</taxon>
    </lineage>
</organism>
<evidence type="ECO:0000256" key="4">
    <source>
        <dbReference type="ARBA" id="ARBA00038560"/>
    </source>
</evidence>
<name>A0A1H9L9E6_9GAMM</name>
<dbReference type="NCBIfam" id="TIGR03506">
    <property type="entry name" value="FlgEFG_subfam"/>
    <property type="match status" value="1"/>
</dbReference>
<protein>
    <recommendedName>
        <fullName evidence="5 6">Flagellar basal-body rod protein FlgF</fullName>
    </recommendedName>
</protein>
<evidence type="ECO:0000259" key="8">
    <source>
        <dbReference type="Pfam" id="PF06429"/>
    </source>
</evidence>
<dbReference type="RefSeq" id="WP_091361466.1">
    <property type="nucleotide sequence ID" value="NZ_AP025284.1"/>
</dbReference>
<evidence type="ECO:0000259" key="7">
    <source>
        <dbReference type="Pfam" id="PF00460"/>
    </source>
</evidence>
<accession>A0A1H9L9E6</accession>
<comment type="similarity">
    <text evidence="2 6">Belongs to the flagella basal body rod proteins family.</text>
</comment>
<dbReference type="SUPFAM" id="SSF117143">
    <property type="entry name" value="Flagellar hook protein flgE"/>
    <property type="match status" value="1"/>
</dbReference>
<dbReference type="GO" id="GO:0030694">
    <property type="term" value="C:bacterial-type flagellum basal body, rod"/>
    <property type="evidence" value="ECO:0007669"/>
    <property type="project" value="UniProtKB-UniRule"/>
</dbReference>